<evidence type="ECO:0000313" key="2">
    <source>
        <dbReference type="EMBL" id="NGZ90853.1"/>
    </source>
</evidence>
<feature type="domain" description="M23ase beta-sheet core" evidence="1">
    <location>
        <begin position="49"/>
        <end position="117"/>
    </location>
</feature>
<comment type="caution">
    <text evidence="2">The sequence shown here is derived from an EMBL/GenBank/DDBJ whole genome shotgun (WGS) entry which is preliminary data.</text>
</comment>
<dbReference type="AlphaFoldDB" id="A0A967AGK1"/>
<dbReference type="Pfam" id="PF01551">
    <property type="entry name" value="Peptidase_M23"/>
    <property type="match status" value="2"/>
</dbReference>
<dbReference type="InterPro" id="IPR050570">
    <property type="entry name" value="Cell_wall_metabolism_enzyme"/>
</dbReference>
<feature type="domain" description="M23ase beta-sheet core" evidence="1">
    <location>
        <begin position="135"/>
        <end position="170"/>
    </location>
</feature>
<dbReference type="Proteomes" id="UP000643701">
    <property type="component" value="Unassembled WGS sequence"/>
</dbReference>
<dbReference type="InterPro" id="IPR011055">
    <property type="entry name" value="Dup_hybrid_motif"/>
</dbReference>
<reference evidence="2" key="1">
    <citation type="submission" date="2020-03" db="EMBL/GenBank/DDBJ databases">
        <title>Psychroflexus Maritimus sp. nov., isolate from marine sediment.</title>
        <authorList>
            <person name="Zhong Y.-L."/>
        </authorList>
    </citation>
    <scope>NUCLEOTIDE SEQUENCE</scope>
    <source>
        <strain evidence="2">C1</strain>
    </source>
</reference>
<name>A0A967AGK1_9FLAO</name>
<dbReference type="Gene3D" id="2.70.70.10">
    <property type="entry name" value="Glucose Permease (Domain IIA)"/>
    <property type="match status" value="1"/>
</dbReference>
<accession>A0A967AGK1</accession>
<protein>
    <submittedName>
        <fullName evidence="2">M23 family metallopeptidase</fullName>
    </submittedName>
</protein>
<proteinExistence type="predicted"/>
<dbReference type="PANTHER" id="PTHR21666:SF285">
    <property type="entry name" value="M23 FAMILY METALLOPEPTIDASE"/>
    <property type="match status" value="1"/>
</dbReference>
<gene>
    <name evidence="2" type="ORF">G7034_11400</name>
</gene>
<dbReference type="GO" id="GO:0004222">
    <property type="term" value="F:metalloendopeptidase activity"/>
    <property type="evidence" value="ECO:0007669"/>
    <property type="project" value="TreeGrafter"/>
</dbReference>
<sequence>MFRFILSSFFFFPLLIFSQINVPQEYFKKPMDIPLVLSGTFGELRSNHFHAGIDIKTNQEIGLPVKASAEGYISRIKIQRFGYGRALYIQHPNGYQSVYAHLSKFNEEIEAFVKQKQYEEESYEIELFPEENQFQVKQGEIIALSGNSGSSGGPHLHFEIRDSSSRPMNPFLFGFEEIEDTRKPRIGSLWAYTFGNESQVGGIQGRQRIQLFQTQGGDYKTNPIKAKGKIGFGLSTDDQLNLAINRNGVYKIESFLNGAKHFELAYNLFSFAETRYLNSAIDYGYFKEHKKKIQKLFIPENNPLSVYTFNNKRGVLEILTNDFSFNYEIKIYDFAGNTRRIQIPIEYSELPITQVLPKEETPYFAYAQQATVFEDKNIDVYIPKGALYEDTYLKIEFSKNAVNLHDYRTPLHKNIQLGFDLPSYSDLSQAYIANVMPWGTKFYVNTKQKSNRLTATTKTFGKFELAFDRTPPTINPLNFRNKKWMSNYNTLEVEIDDKETGIQDYRATVNGNFLLMEYDYKTKQLTHYFEEGVFKDGKNDFKLIVTDKVGNTTIFEAEIYRKN</sequence>
<dbReference type="InterPro" id="IPR016047">
    <property type="entry name" value="M23ase_b-sheet_dom"/>
</dbReference>
<dbReference type="PANTHER" id="PTHR21666">
    <property type="entry name" value="PEPTIDASE-RELATED"/>
    <property type="match status" value="1"/>
</dbReference>
<dbReference type="CDD" id="cd12797">
    <property type="entry name" value="M23_peptidase"/>
    <property type="match status" value="1"/>
</dbReference>
<dbReference type="SUPFAM" id="SSF51261">
    <property type="entry name" value="Duplicated hybrid motif"/>
    <property type="match status" value="1"/>
</dbReference>
<evidence type="ECO:0000259" key="1">
    <source>
        <dbReference type="Pfam" id="PF01551"/>
    </source>
</evidence>
<organism evidence="2 3">
    <name type="scientific">Psychroflexus maritimus</name>
    <dbReference type="NCBI Taxonomy" id="2714865"/>
    <lineage>
        <taxon>Bacteria</taxon>
        <taxon>Pseudomonadati</taxon>
        <taxon>Bacteroidota</taxon>
        <taxon>Flavobacteriia</taxon>
        <taxon>Flavobacteriales</taxon>
        <taxon>Flavobacteriaceae</taxon>
        <taxon>Psychroflexus</taxon>
    </lineage>
</organism>
<dbReference type="EMBL" id="JAANAS010000116">
    <property type="protein sequence ID" value="NGZ90853.1"/>
    <property type="molecule type" value="Genomic_DNA"/>
</dbReference>
<keyword evidence="3" id="KW-1185">Reference proteome</keyword>
<evidence type="ECO:0000313" key="3">
    <source>
        <dbReference type="Proteomes" id="UP000643701"/>
    </source>
</evidence>